<evidence type="ECO:0008006" key="3">
    <source>
        <dbReference type="Google" id="ProtNLM"/>
    </source>
</evidence>
<gene>
    <name evidence="1" type="ORF">DVK85_09500</name>
</gene>
<dbReference type="OrthoDB" id="883248at2"/>
<sequence>MVLTFQYIKGQNASVEKNIFNVQTGILGIWASNENKLGNDFTIRVETGLDMGYYISAYSDDRYVLAPVFLLEPKWYYNLESRLNKGKHIENNSGNFLGLKVKYVPDWFVISDFDNYSVANQVSIIPRWGIRRAIGKSNFNYEIATGLGYKYVFLKNTDNDLRLVLDVHLRIGYTFN</sequence>
<dbReference type="KEGG" id="fat:DVK85_09500"/>
<accession>A0A345HCZ6</accession>
<name>A0A345HCZ6_9FLAO</name>
<dbReference type="Proteomes" id="UP000253951">
    <property type="component" value="Chromosome"/>
</dbReference>
<protein>
    <recommendedName>
        <fullName evidence="3">DUF3575 domain-containing protein</fullName>
    </recommendedName>
</protein>
<keyword evidence="2" id="KW-1185">Reference proteome</keyword>
<evidence type="ECO:0000313" key="2">
    <source>
        <dbReference type="Proteomes" id="UP000253951"/>
    </source>
</evidence>
<dbReference type="EMBL" id="CP031188">
    <property type="protein sequence ID" value="AXG74456.1"/>
    <property type="molecule type" value="Genomic_DNA"/>
</dbReference>
<proteinExistence type="predicted"/>
<organism evidence="1 2">
    <name type="scientific">Flavobacterium arcticum</name>
    <dbReference type="NCBI Taxonomy" id="1784713"/>
    <lineage>
        <taxon>Bacteria</taxon>
        <taxon>Pseudomonadati</taxon>
        <taxon>Bacteroidota</taxon>
        <taxon>Flavobacteriia</taxon>
        <taxon>Flavobacteriales</taxon>
        <taxon>Flavobacteriaceae</taxon>
        <taxon>Flavobacterium</taxon>
    </lineage>
</organism>
<evidence type="ECO:0000313" key="1">
    <source>
        <dbReference type="EMBL" id="AXG74456.1"/>
    </source>
</evidence>
<reference evidence="1 2" key="1">
    <citation type="submission" date="2018-07" db="EMBL/GenBank/DDBJ databases">
        <title>Complete genome sequence of Flavobacterium arcticum type strain SM1502T.</title>
        <authorList>
            <person name="Li Y."/>
            <person name="Li D.-D."/>
        </authorList>
    </citation>
    <scope>NUCLEOTIDE SEQUENCE [LARGE SCALE GENOMIC DNA]</scope>
    <source>
        <strain evidence="1 2">SM1502</strain>
    </source>
</reference>
<dbReference type="AlphaFoldDB" id="A0A345HCZ6"/>